<dbReference type="AlphaFoldDB" id="A0A6A8LED6"/>
<dbReference type="EMBL" id="WKKV01000001">
    <property type="protein sequence ID" value="MSE00997.1"/>
    <property type="molecule type" value="Genomic_DNA"/>
</dbReference>
<protein>
    <submittedName>
        <fullName evidence="1">Uncharacterized protein</fullName>
    </submittedName>
</protein>
<dbReference type="NCBIfam" id="NF038161">
    <property type="entry name" value="lant_II_LchA2"/>
    <property type="match status" value="1"/>
</dbReference>
<evidence type="ECO:0000313" key="1">
    <source>
        <dbReference type="EMBL" id="MSE00997.1"/>
    </source>
</evidence>
<organism evidence="1">
    <name type="scientific">Bacillus velezensis</name>
    <dbReference type="NCBI Taxonomy" id="492670"/>
    <lineage>
        <taxon>Bacteria</taxon>
        <taxon>Bacillati</taxon>
        <taxon>Bacillota</taxon>
        <taxon>Bacilli</taxon>
        <taxon>Bacillales</taxon>
        <taxon>Bacillaceae</taxon>
        <taxon>Bacillus</taxon>
        <taxon>Bacillus amyloliquefaciens group</taxon>
    </lineage>
</organism>
<sequence>MVKKASGFIEEDELISLANGDNATGGATPTVVLTATIGLTGTTFTVTLSAASCPTSACTKQCNK</sequence>
<comment type="caution">
    <text evidence="1">The sequence shown here is derived from an EMBL/GenBank/DDBJ whole genome shotgun (WGS) entry which is preliminary data.</text>
</comment>
<gene>
    <name evidence="1" type="ORF">GKC39_02835</name>
</gene>
<reference evidence="1" key="1">
    <citation type="submission" date="2019-11" db="EMBL/GenBank/DDBJ databases">
        <title>Draft Genome Sequence of Plant Growth-Promoting Rhizosphere-Associated Bacteria.</title>
        <authorList>
            <person name="Vasilyev I.Y."/>
            <person name="Radchenko V."/>
            <person name="Ilnitskaya E.V."/>
        </authorList>
    </citation>
    <scope>NUCLEOTIDE SEQUENCE</scope>
    <source>
        <strain evidence="1">VRA_517_n</strain>
    </source>
</reference>
<accession>A0A6A8LED6</accession>
<name>A0A6A8LED6_BACVE</name>
<proteinExistence type="predicted"/>